<organism evidence="1">
    <name type="scientific">Bifidobacterium longum subsp. infantis CCUG 52486</name>
    <dbReference type="NCBI Taxonomy" id="537937"/>
    <lineage>
        <taxon>Bacteria</taxon>
        <taxon>Bacillati</taxon>
        <taxon>Actinomycetota</taxon>
        <taxon>Actinomycetes</taxon>
        <taxon>Bifidobacteriales</taxon>
        <taxon>Bifidobacteriaceae</taxon>
        <taxon>Bifidobacterium</taxon>
    </lineage>
</organism>
<reference evidence="1" key="1">
    <citation type="submission" date="2008-08" db="EMBL/GenBank/DDBJ databases">
        <title>Annotation of Bifidobacterium longum subsp. infantis CCUG 52486.</title>
        <authorList>
            <consortium name="The Broad Institute Genome Sequencing Platform"/>
            <person name="Gougoulias C."/>
            <person name="Tuohy K.M."/>
            <person name="Gibson G.R."/>
            <person name="Ward D."/>
            <person name="Mehta T."/>
            <person name="Young S."/>
            <person name="Jaffe D."/>
            <person name="Gnerre S."/>
            <person name="Berlin A."/>
            <person name="Heiman D."/>
            <person name="Hepburn T."/>
            <person name="Shea T."/>
            <person name="Sykes S."/>
            <person name="Alvarado L."/>
            <person name="Kodira C."/>
            <person name="Borodovsky M."/>
            <person name="Lander E."/>
            <person name="Galagan J."/>
            <person name="Nusbaum C."/>
            <person name="Birren B."/>
        </authorList>
    </citation>
    <scope>NUCLEOTIDE SEQUENCE [LARGE SCALE GENOMIC DNA]</scope>
    <source>
        <strain evidence="1">CCUG 52486</strain>
    </source>
</reference>
<evidence type="ECO:0000313" key="1">
    <source>
        <dbReference type="EMBL" id="EEQ55295.1"/>
    </source>
</evidence>
<dbReference type="HOGENOM" id="CLU_3115077_0_0_11"/>
<sequence length="50" mass="5298">MLGNIADNARCAGLLRGYCGIPGCRAAVVAMRNAVQNVRSTSWLRCVGMT</sequence>
<dbReference type="EMBL" id="DS990240">
    <property type="protein sequence ID" value="EEQ55295.1"/>
    <property type="molecule type" value="Genomic_DNA"/>
</dbReference>
<name>C5EBA1_BIFLI</name>
<protein>
    <submittedName>
        <fullName evidence="1">Uncharacterized protein</fullName>
    </submittedName>
</protein>
<dbReference type="AlphaFoldDB" id="C5EBA1"/>
<gene>
    <name evidence="1" type="ORF">BLIG_01619</name>
</gene>
<proteinExistence type="predicted"/>
<accession>C5EBA1</accession>
<dbReference type="Proteomes" id="UP000005084">
    <property type="component" value="Unassembled WGS sequence"/>
</dbReference>